<dbReference type="RefSeq" id="WP_002618267.1">
    <property type="nucleotide sequence ID" value="NC_014623.1"/>
</dbReference>
<gene>
    <name evidence="1" type="ORF">STIAU_2448</name>
</gene>
<protein>
    <submittedName>
        <fullName evidence="1">Uncharacterized protein</fullName>
    </submittedName>
</protein>
<sequence>MDFAAGVYAQMQLNNPWLLFPGAASFIVTNIYHQTDNPFPSFTLPLAYRQ</sequence>
<evidence type="ECO:0000313" key="2">
    <source>
        <dbReference type="Proteomes" id="UP000032702"/>
    </source>
</evidence>
<accession>Q08RB0</accession>
<organism evidence="1 2">
    <name type="scientific">Stigmatella aurantiaca (strain DW4/3-1)</name>
    <dbReference type="NCBI Taxonomy" id="378806"/>
    <lineage>
        <taxon>Bacteria</taxon>
        <taxon>Pseudomonadati</taxon>
        <taxon>Myxococcota</taxon>
        <taxon>Myxococcia</taxon>
        <taxon>Myxococcales</taxon>
        <taxon>Cystobacterineae</taxon>
        <taxon>Archangiaceae</taxon>
        <taxon>Stigmatella</taxon>
    </lineage>
</organism>
<comment type="caution">
    <text evidence="1">The sequence shown here is derived from an EMBL/GenBank/DDBJ whole genome shotgun (WGS) entry which is preliminary data.</text>
</comment>
<name>Q08RB0_STIAD</name>
<evidence type="ECO:0000313" key="1">
    <source>
        <dbReference type="EMBL" id="EAU63025.1"/>
    </source>
</evidence>
<reference evidence="1 2" key="1">
    <citation type="submission" date="2006-04" db="EMBL/GenBank/DDBJ databases">
        <authorList>
            <person name="Nierman W.C."/>
        </authorList>
    </citation>
    <scope>NUCLEOTIDE SEQUENCE [LARGE SCALE GENOMIC DNA]</scope>
    <source>
        <strain evidence="1 2">DW4/3-1</strain>
    </source>
</reference>
<dbReference type="EMBL" id="AAMD01000189">
    <property type="protein sequence ID" value="EAU63025.1"/>
    <property type="molecule type" value="Genomic_DNA"/>
</dbReference>
<dbReference type="AlphaFoldDB" id="Q08RB0"/>
<dbReference type="Proteomes" id="UP000032702">
    <property type="component" value="Unassembled WGS sequence"/>
</dbReference>
<proteinExistence type="predicted"/>